<dbReference type="AlphaFoldDB" id="A0A834YDX7"/>
<dbReference type="Proteomes" id="UP000655225">
    <property type="component" value="Unassembled WGS sequence"/>
</dbReference>
<protein>
    <submittedName>
        <fullName evidence="2">Uncharacterized protein</fullName>
    </submittedName>
</protein>
<keyword evidence="3" id="KW-1185">Reference proteome</keyword>
<accession>A0A834YDX7</accession>
<feature type="region of interest" description="Disordered" evidence="1">
    <location>
        <begin position="31"/>
        <end position="56"/>
    </location>
</feature>
<reference evidence="2 3" key="1">
    <citation type="submission" date="2020-04" db="EMBL/GenBank/DDBJ databases">
        <title>Plant Genome Project.</title>
        <authorList>
            <person name="Zhang R.-G."/>
        </authorList>
    </citation>
    <scope>NUCLEOTIDE SEQUENCE [LARGE SCALE GENOMIC DNA]</scope>
    <source>
        <strain evidence="2">YNK0</strain>
        <tissue evidence="2">Leaf</tissue>
    </source>
</reference>
<evidence type="ECO:0000313" key="3">
    <source>
        <dbReference type="Proteomes" id="UP000655225"/>
    </source>
</evidence>
<dbReference type="OrthoDB" id="118550at2759"/>
<feature type="region of interest" description="Disordered" evidence="1">
    <location>
        <begin position="69"/>
        <end position="96"/>
    </location>
</feature>
<evidence type="ECO:0000256" key="1">
    <source>
        <dbReference type="SAM" id="MobiDB-lite"/>
    </source>
</evidence>
<organism evidence="2 3">
    <name type="scientific">Tetracentron sinense</name>
    <name type="common">Spur-leaf</name>
    <dbReference type="NCBI Taxonomy" id="13715"/>
    <lineage>
        <taxon>Eukaryota</taxon>
        <taxon>Viridiplantae</taxon>
        <taxon>Streptophyta</taxon>
        <taxon>Embryophyta</taxon>
        <taxon>Tracheophyta</taxon>
        <taxon>Spermatophyta</taxon>
        <taxon>Magnoliopsida</taxon>
        <taxon>Trochodendrales</taxon>
        <taxon>Trochodendraceae</taxon>
        <taxon>Tetracentron</taxon>
    </lineage>
</organism>
<dbReference type="EMBL" id="JABCRI010000021">
    <property type="protein sequence ID" value="KAF8379893.1"/>
    <property type="molecule type" value="Genomic_DNA"/>
</dbReference>
<proteinExistence type="predicted"/>
<gene>
    <name evidence="2" type="ORF">HHK36_027358</name>
</gene>
<comment type="caution">
    <text evidence="2">The sequence shown here is derived from an EMBL/GenBank/DDBJ whole genome shotgun (WGS) entry which is preliminary data.</text>
</comment>
<name>A0A834YDX7_TETSI</name>
<feature type="compositionally biased region" description="Basic residues" evidence="1">
    <location>
        <begin position="35"/>
        <end position="52"/>
    </location>
</feature>
<evidence type="ECO:0000313" key="2">
    <source>
        <dbReference type="EMBL" id="KAF8379893.1"/>
    </source>
</evidence>
<sequence>MVHSKIMTYVHGGMHDHHECYIMEQMMEQETMGGGRRRPHKAKFLKHPKQKKEHIGTKTAVQIRSHAQKFFSKNPGGAEKSVSAKETLDEEIPQKSLPFSKKLPAFLSLQQAKTPS</sequence>